<dbReference type="AlphaFoldDB" id="A0A3E4YL14"/>
<evidence type="ECO:0000313" key="8">
    <source>
        <dbReference type="EMBL" id="RGM75456.1"/>
    </source>
</evidence>
<comment type="similarity">
    <text evidence="6">Belongs to the class I-like SAM-binding methyltransferase superfamily. C5-methyltransferase family.</text>
</comment>
<evidence type="ECO:0000259" key="7">
    <source>
        <dbReference type="PROSITE" id="PS50943"/>
    </source>
</evidence>
<protein>
    <recommendedName>
        <fullName evidence="1">DNA (cytosine-5-)-methyltransferase</fullName>
        <ecNumber evidence="1">2.1.1.37</ecNumber>
    </recommendedName>
</protein>
<feature type="domain" description="HTH cro/C1-type" evidence="7">
    <location>
        <begin position="472"/>
        <end position="529"/>
    </location>
</feature>
<accession>A0A3E4YL14</accession>
<dbReference type="GO" id="GO:0003677">
    <property type="term" value="F:DNA binding"/>
    <property type="evidence" value="ECO:0007669"/>
    <property type="project" value="InterPro"/>
</dbReference>
<dbReference type="GO" id="GO:0032259">
    <property type="term" value="P:methylation"/>
    <property type="evidence" value="ECO:0007669"/>
    <property type="project" value="UniProtKB-KW"/>
</dbReference>
<keyword evidence="5" id="KW-0680">Restriction system</keyword>
<evidence type="ECO:0000256" key="2">
    <source>
        <dbReference type="ARBA" id="ARBA00022603"/>
    </source>
</evidence>
<dbReference type="Gene3D" id="3.40.50.150">
    <property type="entry name" value="Vaccinia Virus protein VP39"/>
    <property type="match status" value="1"/>
</dbReference>
<name>A0A3E4YL14_9FIRM</name>
<keyword evidence="2 6" id="KW-0489">Methyltransferase</keyword>
<dbReference type="InterPro" id="IPR031303">
    <property type="entry name" value="C5_meth_CS"/>
</dbReference>
<dbReference type="PANTHER" id="PTHR46098">
    <property type="entry name" value="TRNA (CYTOSINE(38)-C(5))-METHYLTRANSFERASE"/>
    <property type="match status" value="1"/>
</dbReference>
<dbReference type="GO" id="GO:0009307">
    <property type="term" value="P:DNA restriction-modification system"/>
    <property type="evidence" value="ECO:0007669"/>
    <property type="project" value="UniProtKB-KW"/>
</dbReference>
<gene>
    <name evidence="8" type="ORF">DXB99_02730</name>
</gene>
<keyword evidence="3 6" id="KW-0808">Transferase</keyword>
<organism evidence="8 9">
    <name type="scientific">Agathobacter rectalis</name>
    <dbReference type="NCBI Taxonomy" id="39491"/>
    <lineage>
        <taxon>Bacteria</taxon>
        <taxon>Bacillati</taxon>
        <taxon>Bacillota</taxon>
        <taxon>Clostridia</taxon>
        <taxon>Lachnospirales</taxon>
        <taxon>Lachnospiraceae</taxon>
        <taxon>Agathobacter</taxon>
    </lineage>
</organism>
<reference evidence="8 9" key="1">
    <citation type="submission" date="2018-08" db="EMBL/GenBank/DDBJ databases">
        <title>A genome reference for cultivated species of the human gut microbiota.</title>
        <authorList>
            <person name="Zou Y."/>
            <person name="Xue W."/>
            <person name="Luo G."/>
        </authorList>
    </citation>
    <scope>NUCLEOTIDE SEQUENCE [LARGE SCALE GENOMIC DNA]</scope>
    <source>
        <strain evidence="8 9">OM07-13</strain>
    </source>
</reference>
<sequence>MSKKNNVLNQYSLFDYMNMGVKTNISIKKPIRLIEFFSGIGTQFQALHRIGANVESHCISDWDINSNKSYKAMHETLTEKVDDYDYSKDLSQDEVIEKLNNLCLSVNGKDPIDKKFIKRKGEAWQRKTYNEFKANNNLGSITRVHADELNIIDKDKYTYMMFYSFPCTDLSLAGKQMGMKKGSGTRSGLLWEVERILKETVEHELELPDILMMENVPQVCSGKNKEDFDDWKEFLSSLGYSNFHEILNACDYGVPQNRKRCFMVSILDKNAAYTFPKKIPLTKCVKDILEQNVDEKYYINNEKAEELIKSLLERGILPNPKDIICVDGTINKPGERNVANCIPARYDSGIGNLRSSGNMVISQRPCIVKDQGKTFGKDIDVASTLLARDYKGLNNRGSNAVIEGKINVVGHLPTGGQRGRVYDSNGILGTLTATEFKDPSKVIEPSIMKYDVETKVKVRKYDLDVNELCSLLRYKRAEKHLTNKEIADALNIPLTKVSHYFRNDRCFAIPDENIWYKLKDLLGIETDKFDKAIIEFEIKSSNYDKTNKIYNENGCSPTITSGNPDVKVLVEKNVNQLGNIMDDNGFKNPQCGRVYDSNACSPTINTCGGGNHEPKIIDATIVAMRGRPIENPNIRQAGLPTKQRLEINKESISNTLTTVQKDNLVLESTLYDDYNNNIPNEQSKIGAITPTCGNSTLRNGKKIIERVGQISSDGSQCGTVVSDKGLFPTVSAGCHGYANPHICTQYRIRKLTPKECGRLMDVTDDVIDAMSTVNSNSKLYQQFGNSIVIAVLCALFLQLNIHGIENWNDRIR</sequence>
<dbReference type="Gene3D" id="3.90.120.10">
    <property type="entry name" value="DNA Methylase, subunit A, domain 2"/>
    <property type="match status" value="1"/>
</dbReference>
<feature type="active site" evidence="6">
    <location>
        <position position="167"/>
    </location>
</feature>
<evidence type="ECO:0000256" key="4">
    <source>
        <dbReference type="ARBA" id="ARBA00022691"/>
    </source>
</evidence>
<evidence type="ECO:0000313" key="9">
    <source>
        <dbReference type="Proteomes" id="UP000260758"/>
    </source>
</evidence>
<dbReference type="InterPro" id="IPR029063">
    <property type="entry name" value="SAM-dependent_MTases_sf"/>
</dbReference>
<dbReference type="SUPFAM" id="SSF47413">
    <property type="entry name" value="lambda repressor-like DNA-binding domains"/>
    <property type="match status" value="1"/>
</dbReference>
<dbReference type="EMBL" id="QSTP01000001">
    <property type="protein sequence ID" value="RGM75456.1"/>
    <property type="molecule type" value="Genomic_DNA"/>
</dbReference>
<dbReference type="GO" id="GO:0003886">
    <property type="term" value="F:DNA (cytosine-5-)-methyltransferase activity"/>
    <property type="evidence" value="ECO:0007669"/>
    <property type="project" value="UniProtKB-EC"/>
</dbReference>
<dbReference type="InterPro" id="IPR001387">
    <property type="entry name" value="Cro/C1-type_HTH"/>
</dbReference>
<comment type="caution">
    <text evidence="8">The sequence shown here is derived from an EMBL/GenBank/DDBJ whole genome shotgun (WGS) entry which is preliminary data.</text>
</comment>
<dbReference type="PROSITE" id="PS50943">
    <property type="entry name" value="HTH_CROC1"/>
    <property type="match status" value="1"/>
</dbReference>
<dbReference type="SUPFAM" id="SSF53335">
    <property type="entry name" value="S-adenosyl-L-methionine-dependent methyltransferases"/>
    <property type="match status" value="1"/>
</dbReference>
<evidence type="ECO:0000256" key="5">
    <source>
        <dbReference type="ARBA" id="ARBA00022747"/>
    </source>
</evidence>
<dbReference type="PROSITE" id="PS00095">
    <property type="entry name" value="C5_MTASE_2"/>
    <property type="match status" value="1"/>
</dbReference>
<dbReference type="PROSITE" id="PS51679">
    <property type="entry name" value="SAM_MT_C5"/>
    <property type="match status" value="1"/>
</dbReference>
<dbReference type="InterPro" id="IPR001525">
    <property type="entry name" value="C5_MeTfrase"/>
</dbReference>
<dbReference type="PRINTS" id="PR00105">
    <property type="entry name" value="C5METTRFRASE"/>
</dbReference>
<dbReference type="RefSeq" id="WP_117718214.1">
    <property type="nucleotide sequence ID" value="NZ_QSTP01000001.1"/>
</dbReference>
<evidence type="ECO:0000256" key="3">
    <source>
        <dbReference type="ARBA" id="ARBA00022679"/>
    </source>
</evidence>
<dbReference type="Pfam" id="PF00145">
    <property type="entry name" value="DNA_methylase"/>
    <property type="match status" value="2"/>
</dbReference>
<evidence type="ECO:0000256" key="6">
    <source>
        <dbReference type="PROSITE-ProRule" id="PRU01016"/>
    </source>
</evidence>
<dbReference type="EC" id="2.1.1.37" evidence="1"/>
<dbReference type="PANTHER" id="PTHR46098:SF1">
    <property type="entry name" value="TRNA (CYTOSINE(38)-C(5))-METHYLTRANSFERASE"/>
    <property type="match status" value="1"/>
</dbReference>
<proteinExistence type="inferred from homology"/>
<dbReference type="CDD" id="cd00093">
    <property type="entry name" value="HTH_XRE"/>
    <property type="match status" value="1"/>
</dbReference>
<dbReference type="InterPro" id="IPR050750">
    <property type="entry name" value="C5-MTase"/>
</dbReference>
<dbReference type="InterPro" id="IPR010982">
    <property type="entry name" value="Lambda_DNA-bd_dom_sf"/>
</dbReference>
<evidence type="ECO:0000256" key="1">
    <source>
        <dbReference type="ARBA" id="ARBA00011975"/>
    </source>
</evidence>
<keyword evidence="4 6" id="KW-0949">S-adenosyl-L-methionine</keyword>
<dbReference type="Proteomes" id="UP000260758">
    <property type="component" value="Unassembled WGS sequence"/>
</dbReference>